<sequence>MSLADFHERYELIMRDEPSEDRDRNLSSLMDEIKAAFGVPLMQDHEWERENKAVIALYRMVANSRTTI</sequence>
<organism evidence="1 2">
    <name type="scientific">Alicyclobacillus fodiniaquatilis</name>
    <dbReference type="NCBI Taxonomy" id="1661150"/>
    <lineage>
        <taxon>Bacteria</taxon>
        <taxon>Bacillati</taxon>
        <taxon>Bacillota</taxon>
        <taxon>Bacilli</taxon>
        <taxon>Bacillales</taxon>
        <taxon>Alicyclobacillaceae</taxon>
        <taxon>Alicyclobacillus</taxon>
    </lineage>
</organism>
<keyword evidence="2" id="KW-1185">Reference proteome</keyword>
<gene>
    <name evidence="1" type="ORF">ACFSB2_05160</name>
</gene>
<reference evidence="2" key="1">
    <citation type="journal article" date="2019" name="Int. J. Syst. Evol. Microbiol.">
        <title>The Global Catalogue of Microorganisms (GCM) 10K type strain sequencing project: providing services to taxonomists for standard genome sequencing and annotation.</title>
        <authorList>
            <consortium name="The Broad Institute Genomics Platform"/>
            <consortium name="The Broad Institute Genome Sequencing Center for Infectious Disease"/>
            <person name="Wu L."/>
            <person name="Ma J."/>
        </authorList>
    </citation>
    <scope>NUCLEOTIDE SEQUENCE [LARGE SCALE GENOMIC DNA]</scope>
    <source>
        <strain evidence="2">CGMCC 1.12286</strain>
    </source>
</reference>
<name>A0ABW4JCJ0_9BACL</name>
<dbReference type="RefSeq" id="WP_377941831.1">
    <property type="nucleotide sequence ID" value="NZ_JBHUCX010000017.1"/>
</dbReference>
<evidence type="ECO:0000313" key="2">
    <source>
        <dbReference type="Proteomes" id="UP001597079"/>
    </source>
</evidence>
<comment type="caution">
    <text evidence="1">The sequence shown here is derived from an EMBL/GenBank/DDBJ whole genome shotgun (WGS) entry which is preliminary data.</text>
</comment>
<protein>
    <submittedName>
        <fullName evidence="1">Uncharacterized protein</fullName>
    </submittedName>
</protein>
<dbReference type="EMBL" id="JBHUCX010000017">
    <property type="protein sequence ID" value="MFD1674099.1"/>
    <property type="molecule type" value="Genomic_DNA"/>
</dbReference>
<evidence type="ECO:0000313" key="1">
    <source>
        <dbReference type="EMBL" id="MFD1674099.1"/>
    </source>
</evidence>
<accession>A0ABW4JCJ0</accession>
<proteinExistence type="predicted"/>
<dbReference type="Proteomes" id="UP001597079">
    <property type="component" value="Unassembled WGS sequence"/>
</dbReference>